<evidence type="ECO:0000313" key="1">
    <source>
        <dbReference type="EMBL" id="UWQ41618.1"/>
    </source>
</evidence>
<protein>
    <submittedName>
        <fullName evidence="1">Uncharacterized protein</fullName>
    </submittedName>
</protein>
<keyword evidence="2" id="KW-1185">Reference proteome</keyword>
<dbReference type="Proteomes" id="UP001058514">
    <property type="component" value="Chromosome"/>
</dbReference>
<dbReference type="RefSeq" id="WP_259964650.1">
    <property type="nucleotide sequence ID" value="NZ_CP081051.1"/>
</dbReference>
<name>A0ABY5WJI2_9RHOB</name>
<gene>
    <name evidence="1" type="ORF">K3718_00590</name>
</gene>
<organism evidence="1 2">
    <name type="scientific">Leisingera aquaemixtae</name>
    <dbReference type="NCBI Taxonomy" id="1396826"/>
    <lineage>
        <taxon>Bacteria</taxon>
        <taxon>Pseudomonadati</taxon>
        <taxon>Pseudomonadota</taxon>
        <taxon>Alphaproteobacteria</taxon>
        <taxon>Rhodobacterales</taxon>
        <taxon>Roseobacteraceae</taxon>
        <taxon>Leisingera</taxon>
    </lineage>
</organism>
<proteinExistence type="predicted"/>
<reference evidence="1" key="1">
    <citation type="submission" date="2021-08" db="EMBL/GenBank/DDBJ databases">
        <authorList>
            <person name="Nwanade C."/>
            <person name="Wang M."/>
            <person name="Masoudi A."/>
            <person name="Yu Z."/>
            <person name="Liu J."/>
        </authorList>
    </citation>
    <scope>NUCLEOTIDE SEQUENCE</scope>
    <source>
        <strain evidence="1">S166</strain>
    </source>
</reference>
<accession>A0ABY5WJI2</accession>
<evidence type="ECO:0000313" key="2">
    <source>
        <dbReference type="Proteomes" id="UP001058514"/>
    </source>
</evidence>
<sequence length="203" mass="21844">MLSDFNKDNVTLVKADGTVAKEQIPALVSGEMIFTADKSLPVEVGDYLLRNLPNGLVEKYEVTNPKYYDVGHGLDAHFQIDVRRAGSPQAQAAVVQGITNNFNGPNSRVNINSTDNSINVSADFSSKQLHDFVEQVRPVLSQLPEDSQQIIEAQLVTIEEEADKPTPTKMRVLSALQSIKSVAEGASGNLVAAGIISLIGALL</sequence>
<dbReference type="EMBL" id="CP081051">
    <property type="protein sequence ID" value="UWQ41618.1"/>
    <property type="molecule type" value="Genomic_DNA"/>
</dbReference>